<comment type="pathway">
    <text evidence="1">Carbohydrate acid metabolism.</text>
</comment>
<dbReference type="EC" id="2.7.1.12" evidence="3 9"/>
<dbReference type="PANTHER" id="PTHR43442:SF3">
    <property type="entry name" value="GLUCONOKINASE-RELATED"/>
    <property type="match status" value="1"/>
</dbReference>
<evidence type="ECO:0000256" key="9">
    <source>
        <dbReference type="RuleBase" id="RU363066"/>
    </source>
</evidence>
<evidence type="ECO:0000313" key="11">
    <source>
        <dbReference type="Proteomes" id="UP001165393"/>
    </source>
</evidence>
<protein>
    <recommendedName>
        <fullName evidence="3 9">Gluconokinase</fullName>
        <ecNumber evidence="3 9">2.7.1.12</ecNumber>
    </recommendedName>
</protein>
<dbReference type="GO" id="GO:0046316">
    <property type="term" value="F:gluconokinase activity"/>
    <property type="evidence" value="ECO:0007669"/>
    <property type="project" value="UniProtKB-EC"/>
</dbReference>
<evidence type="ECO:0000256" key="7">
    <source>
        <dbReference type="ARBA" id="ARBA00022840"/>
    </source>
</evidence>
<dbReference type="Gene3D" id="3.40.50.300">
    <property type="entry name" value="P-loop containing nucleotide triphosphate hydrolases"/>
    <property type="match status" value="1"/>
</dbReference>
<dbReference type="AlphaFoldDB" id="A0AA41WB37"/>
<reference evidence="10 11" key="1">
    <citation type="journal article" date="2013" name="Antonie Van Leeuwenhoek">
        <title>Echinimonas agarilytica gen. nov., sp. nov., a new gammaproteobacterium isolated from the sea urchin Strongylocentrotus intermedius.</title>
        <authorList>
            <person name="Nedashkovskaya O.I."/>
            <person name="Stenkova A.M."/>
            <person name="Zhukova N.V."/>
            <person name="Van Trappen S."/>
            <person name="Lee J.S."/>
            <person name="Kim S.B."/>
        </authorList>
    </citation>
    <scope>NUCLEOTIDE SEQUENCE [LARGE SCALE GENOMIC DNA]</scope>
    <source>
        <strain evidence="10 11">KMM 6351</strain>
    </source>
</reference>
<dbReference type="GO" id="GO:0005524">
    <property type="term" value="F:ATP binding"/>
    <property type="evidence" value="ECO:0007669"/>
    <property type="project" value="UniProtKB-KW"/>
</dbReference>
<gene>
    <name evidence="10" type="ORF">NAF29_16315</name>
</gene>
<evidence type="ECO:0000256" key="3">
    <source>
        <dbReference type="ARBA" id="ARBA00012054"/>
    </source>
</evidence>
<name>A0AA41WB37_9GAMM</name>
<evidence type="ECO:0000256" key="6">
    <source>
        <dbReference type="ARBA" id="ARBA00022777"/>
    </source>
</evidence>
<dbReference type="InterPro" id="IPR006001">
    <property type="entry name" value="Therm_gnt_kin"/>
</dbReference>
<keyword evidence="6 9" id="KW-0418">Kinase</keyword>
<dbReference type="NCBIfam" id="TIGR01313">
    <property type="entry name" value="therm_gnt_kin"/>
    <property type="match status" value="1"/>
</dbReference>
<dbReference type="GO" id="GO:0005975">
    <property type="term" value="P:carbohydrate metabolic process"/>
    <property type="evidence" value="ECO:0007669"/>
    <property type="project" value="InterPro"/>
</dbReference>
<evidence type="ECO:0000256" key="5">
    <source>
        <dbReference type="ARBA" id="ARBA00022741"/>
    </source>
</evidence>
<evidence type="ECO:0000313" key="10">
    <source>
        <dbReference type="EMBL" id="MCM2681213.1"/>
    </source>
</evidence>
<comment type="caution">
    <text evidence="10">The sequence shown here is derived from an EMBL/GenBank/DDBJ whole genome shotgun (WGS) entry which is preliminary data.</text>
</comment>
<dbReference type="EMBL" id="JAMQGP010000009">
    <property type="protein sequence ID" value="MCM2681213.1"/>
    <property type="molecule type" value="Genomic_DNA"/>
</dbReference>
<keyword evidence="4 9" id="KW-0808">Transferase</keyword>
<sequence length="170" mass="19304">MTHCIIIMGVSGSGKTSLAQKLAAHMKVEFIEADDFHPAQNVAHMNSGKALTDEMRIPWIHALIDRVSDLTQNQQGFVMSYSGLRKSHRDLFKEHCKGCKFIMLNLGFDVIKQRLTQRKNHFMPTSLLESQFEALDMPTDNEPYIQVINGDASVDALLAQTFDMLNHWIE</sequence>
<dbReference type="SUPFAM" id="SSF52540">
    <property type="entry name" value="P-loop containing nucleoside triphosphate hydrolases"/>
    <property type="match status" value="1"/>
</dbReference>
<evidence type="ECO:0000256" key="2">
    <source>
        <dbReference type="ARBA" id="ARBA00008420"/>
    </source>
</evidence>
<keyword evidence="7 9" id="KW-0067">ATP-binding</keyword>
<dbReference type="PANTHER" id="PTHR43442">
    <property type="entry name" value="GLUCONOKINASE-RELATED"/>
    <property type="match status" value="1"/>
</dbReference>
<organism evidence="10 11">
    <name type="scientific">Echinimonas agarilytica</name>
    <dbReference type="NCBI Taxonomy" id="1215918"/>
    <lineage>
        <taxon>Bacteria</taxon>
        <taxon>Pseudomonadati</taxon>
        <taxon>Pseudomonadota</taxon>
        <taxon>Gammaproteobacteria</taxon>
        <taxon>Alteromonadales</taxon>
        <taxon>Echinimonadaceae</taxon>
        <taxon>Echinimonas</taxon>
    </lineage>
</organism>
<evidence type="ECO:0000256" key="1">
    <source>
        <dbReference type="ARBA" id="ARBA00004761"/>
    </source>
</evidence>
<dbReference type="RefSeq" id="WP_251262697.1">
    <property type="nucleotide sequence ID" value="NZ_JAMQGP010000009.1"/>
</dbReference>
<evidence type="ECO:0000256" key="8">
    <source>
        <dbReference type="ARBA" id="ARBA00048090"/>
    </source>
</evidence>
<proteinExistence type="inferred from homology"/>
<dbReference type="CDD" id="cd02021">
    <property type="entry name" value="GntK"/>
    <property type="match status" value="1"/>
</dbReference>
<comment type="similarity">
    <text evidence="2 9">Belongs to the gluconokinase GntK/GntV family.</text>
</comment>
<evidence type="ECO:0000256" key="4">
    <source>
        <dbReference type="ARBA" id="ARBA00022679"/>
    </source>
</evidence>
<dbReference type="InterPro" id="IPR027417">
    <property type="entry name" value="P-loop_NTPase"/>
</dbReference>
<keyword evidence="11" id="KW-1185">Reference proteome</keyword>
<comment type="catalytic activity">
    <reaction evidence="8 9">
        <text>D-gluconate + ATP = 6-phospho-D-gluconate + ADP + H(+)</text>
        <dbReference type="Rhea" id="RHEA:19433"/>
        <dbReference type="ChEBI" id="CHEBI:15378"/>
        <dbReference type="ChEBI" id="CHEBI:18391"/>
        <dbReference type="ChEBI" id="CHEBI:30616"/>
        <dbReference type="ChEBI" id="CHEBI:58759"/>
        <dbReference type="ChEBI" id="CHEBI:456216"/>
        <dbReference type="EC" id="2.7.1.12"/>
    </reaction>
</comment>
<accession>A0AA41WB37</accession>
<dbReference type="GO" id="GO:0005737">
    <property type="term" value="C:cytoplasm"/>
    <property type="evidence" value="ECO:0007669"/>
    <property type="project" value="TreeGrafter"/>
</dbReference>
<keyword evidence="5 9" id="KW-0547">Nucleotide-binding</keyword>
<dbReference type="Proteomes" id="UP001165393">
    <property type="component" value="Unassembled WGS sequence"/>
</dbReference>
<dbReference type="Pfam" id="PF13671">
    <property type="entry name" value="AAA_33"/>
    <property type="match status" value="1"/>
</dbReference>